<dbReference type="PANTHER" id="PTHR10996">
    <property type="entry name" value="2-HYDROXYACID DEHYDROGENASE-RELATED"/>
    <property type="match status" value="1"/>
</dbReference>
<dbReference type="GO" id="GO:0030267">
    <property type="term" value="F:glyoxylate reductase (NADPH) activity"/>
    <property type="evidence" value="ECO:0007669"/>
    <property type="project" value="TreeGrafter"/>
</dbReference>
<comment type="similarity">
    <text evidence="2">Belongs to the D-isomer specific 2-hydroxyacid dehydrogenase family.</text>
</comment>
<dbReference type="SUPFAM" id="SSF52283">
    <property type="entry name" value="Formate/glycerate dehydrogenase catalytic domain-like"/>
    <property type="match status" value="1"/>
</dbReference>
<dbReference type="GO" id="GO:0005829">
    <property type="term" value="C:cytosol"/>
    <property type="evidence" value="ECO:0007669"/>
    <property type="project" value="TreeGrafter"/>
</dbReference>
<dbReference type="InterPro" id="IPR050223">
    <property type="entry name" value="D-isomer_2-hydroxyacid_DH"/>
</dbReference>
<gene>
    <name evidence="5" type="ORF">INT43_002135</name>
</gene>
<dbReference type="EMBL" id="JAEPQZ010000001">
    <property type="protein sequence ID" value="KAG2185700.1"/>
    <property type="molecule type" value="Genomic_DNA"/>
</dbReference>
<dbReference type="PANTHER" id="PTHR10996:SF283">
    <property type="entry name" value="GLYOXYLATE_HYDROXYPYRUVATE REDUCTASE B"/>
    <property type="match status" value="1"/>
</dbReference>
<dbReference type="GO" id="GO:0016618">
    <property type="term" value="F:hydroxypyruvate reductase [NAD(P)H] activity"/>
    <property type="evidence" value="ECO:0007669"/>
    <property type="project" value="TreeGrafter"/>
</dbReference>
<dbReference type="InterPro" id="IPR006140">
    <property type="entry name" value="D-isomer_DH_NAD-bd"/>
</dbReference>
<evidence type="ECO:0000256" key="2">
    <source>
        <dbReference type="RuleBase" id="RU003719"/>
    </source>
</evidence>
<evidence type="ECO:0000259" key="4">
    <source>
        <dbReference type="Pfam" id="PF02826"/>
    </source>
</evidence>
<accession>A0A8H7Q5J2</accession>
<dbReference type="InterPro" id="IPR006139">
    <property type="entry name" value="D-isomer_2_OHA_DH_cat_dom"/>
</dbReference>
<reference evidence="5" key="1">
    <citation type="submission" date="2020-12" db="EMBL/GenBank/DDBJ databases">
        <title>Metabolic potential, ecology and presence of endohyphal bacteria is reflected in genomic diversity of Mucoromycotina.</title>
        <authorList>
            <person name="Muszewska A."/>
            <person name="Okrasinska A."/>
            <person name="Steczkiewicz K."/>
            <person name="Drgas O."/>
            <person name="Orlowska M."/>
            <person name="Perlinska-Lenart U."/>
            <person name="Aleksandrzak-Piekarczyk T."/>
            <person name="Szatraj K."/>
            <person name="Zielenkiewicz U."/>
            <person name="Pilsyk S."/>
            <person name="Malc E."/>
            <person name="Mieczkowski P."/>
            <person name="Kruszewska J.S."/>
            <person name="Biernat P."/>
            <person name="Pawlowska J."/>
        </authorList>
    </citation>
    <scope>NUCLEOTIDE SEQUENCE</scope>
    <source>
        <strain evidence="5">WA0000067209</strain>
    </source>
</reference>
<evidence type="ECO:0000313" key="5">
    <source>
        <dbReference type="EMBL" id="KAG2185700.1"/>
    </source>
</evidence>
<dbReference type="Proteomes" id="UP000654370">
    <property type="component" value="Unassembled WGS sequence"/>
</dbReference>
<dbReference type="Pfam" id="PF00389">
    <property type="entry name" value="2-Hacid_dh"/>
    <property type="match status" value="1"/>
</dbReference>
<dbReference type="Gene3D" id="3.40.50.720">
    <property type="entry name" value="NAD(P)-binding Rossmann-like Domain"/>
    <property type="match status" value="2"/>
</dbReference>
<dbReference type="Pfam" id="PF02826">
    <property type="entry name" value="2-Hacid_dh_C"/>
    <property type="match status" value="1"/>
</dbReference>
<evidence type="ECO:0000256" key="1">
    <source>
        <dbReference type="ARBA" id="ARBA00023002"/>
    </source>
</evidence>
<evidence type="ECO:0000259" key="3">
    <source>
        <dbReference type="Pfam" id="PF00389"/>
    </source>
</evidence>
<organism evidence="5 6">
    <name type="scientific">Mortierella isabellina</name>
    <name type="common">Filamentous fungus</name>
    <name type="synonym">Umbelopsis isabellina</name>
    <dbReference type="NCBI Taxonomy" id="91625"/>
    <lineage>
        <taxon>Eukaryota</taxon>
        <taxon>Fungi</taxon>
        <taxon>Fungi incertae sedis</taxon>
        <taxon>Mucoromycota</taxon>
        <taxon>Mucoromycotina</taxon>
        <taxon>Umbelopsidomycetes</taxon>
        <taxon>Umbelopsidales</taxon>
        <taxon>Umbelopsidaceae</taxon>
        <taxon>Umbelopsis</taxon>
    </lineage>
</organism>
<dbReference type="OrthoDB" id="298012at2759"/>
<feature type="domain" description="D-isomer specific 2-hydroxyacid dehydrogenase catalytic" evidence="3">
    <location>
        <begin position="26"/>
        <end position="328"/>
    </location>
</feature>
<keyword evidence="1 2" id="KW-0560">Oxidoreductase</keyword>
<name>A0A8H7Q5J2_MORIS</name>
<proteinExistence type="inferred from homology"/>
<comment type="caution">
    <text evidence="5">The sequence shown here is derived from an EMBL/GenBank/DDBJ whole genome shotgun (WGS) entry which is preliminary data.</text>
</comment>
<keyword evidence="6" id="KW-1185">Reference proteome</keyword>
<evidence type="ECO:0000313" key="6">
    <source>
        <dbReference type="Proteomes" id="UP000654370"/>
    </source>
</evidence>
<protein>
    <submittedName>
        <fullName evidence="5">Uncharacterized protein</fullName>
    </submittedName>
</protein>
<dbReference type="AlphaFoldDB" id="A0A8H7Q5J2"/>
<dbReference type="InterPro" id="IPR036291">
    <property type="entry name" value="NAD(P)-bd_dom_sf"/>
</dbReference>
<dbReference type="GO" id="GO:0051287">
    <property type="term" value="F:NAD binding"/>
    <property type="evidence" value="ECO:0007669"/>
    <property type="project" value="InterPro"/>
</dbReference>
<dbReference type="SUPFAM" id="SSF51735">
    <property type="entry name" value="NAD(P)-binding Rossmann-fold domains"/>
    <property type="match status" value="1"/>
</dbReference>
<feature type="domain" description="D-isomer specific 2-hydroxyacid dehydrogenase NAD-binding" evidence="4">
    <location>
        <begin position="116"/>
        <end position="296"/>
    </location>
</feature>
<sequence length="338" mass="36686">MNRLRVLFCQQRFAPGKTWEALGSTILKNHHVKACSADQVEETLQSFKPHVLVPWWHPLPRSIIEKAPSSLGLVQQFGVGLDNVDVDACTDNGIWVARLASQSTGNADSVAEHAVLLMLALSRRLNASMNIVREGKPYGSLCGTSLMGKRVAVAGLGDIGVAVVKRLEGWGMDIVAVRKNVNADIPRGISPGTISRVYSLDELPQVVSSCDFTLCAIKYDRKENRHLFGTELFSKFNGSTFINIARGGLVDEAALYQALEDGSVGQAGLDVFEKEPLSVSSPLQTHPNVILTGHNAGVTDLFYKQGTKAFARNCDSFANGQLVQFGVNRPTNPRVQLS</sequence>